<dbReference type="Gene3D" id="1.10.530.10">
    <property type="match status" value="1"/>
</dbReference>
<dbReference type="InterPro" id="IPR023346">
    <property type="entry name" value="Lysozyme-like_dom_sf"/>
</dbReference>
<gene>
    <name evidence="3" type="ORF">SYV04_31115</name>
</gene>
<dbReference type="PANTHER" id="PTHR37423">
    <property type="entry name" value="SOLUBLE LYTIC MUREIN TRANSGLYCOSYLASE-RELATED"/>
    <property type="match status" value="1"/>
</dbReference>
<dbReference type="Pfam" id="PF01464">
    <property type="entry name" value="SLT"/>
    <property type="match status" value="1"/>
</dbReference>
<dbReference type="EMBL" id="JAXIVS010000012">
    <property type="protein sequence ID" value="MDY7230887.1"/>
    <property type="molecule type" value="Genomic_DNA"/>
</dbReference>
<dbReference type="PANTHER" id="PTHR37423:SF2">
    <property type="entry name" value="MEMBRANE-BOUND LYTIC MUREIN TRANSGLYCOSYLASE C"/>
    <property type="match status" value="1"/>
</dbReference>
<evidence type="ECO:0000256" key="1">
    <source>
        <dbReference type="ARBA" id="ARBA00007734"/>
    </source>
</evidence>
<reference evidence="3 4" key="1">
    <citation type="submission" date="2023-12" db="EMBL/GenBank/DDBJ databases">
        <title>the genome sequence of Hyalangium sp. s54d21.</title>
        <authorList>
            <person name="Zhang X."/>
        </authorList>
    </citation>
    <scope>NUCLEOTIDE SEQUENCE [LARGE SCALE GENOMIC DNA]</scope>
    <source>
        <strain evidence="4">s54d21</strain>
    </source>
</reference>
<sequence>MTVPPVGASGSKWLARLHSVSSGCAKLPLIAGMALVLSARIVPVVSAPAPTPVVPQVALAEPTSHDAALIDAVLAKRAPDLGLTLRRQLGQAIAEEARSTGYDPLLILAIIDVESDFAEEAVSVKGARGLMQIKPSTLHFLAEKQGLRLSREEVAADPALCVRLGIRYLRTLQERFGGDLEFALMAYNAGPTRIRKAIKEGELEAFRRYPRLVRRDFRRFREGEGLGGDWALAQREGNGEPSQP</sequence>
<evidence type="ECO:0000313" key="3">
    <source>
        <dbReference type="EMBL" id="MDY7230887.1"/>
    </source>
</evidence>
<comment type="similarity">
    <text evidence="1">Belongs to the transglycosylase Slt family.</text>
</comment>
<evidence type="ECO:0000259" key="2">
    <source>
        <dbReference type="Pfam" id="PF01464"/>
    </source>
</evidence>
<protein>
    <submittedName>
        <fullName evidence="3">Lytic transglycosylase domain-containing protein</fullName>
    </submittedName>
</protein>
<name>A0ABU5HCL5_9BACT</name>
<dbReference type="Proteomes" id="UP001291309">
    <property type="component" value="Unassembled WGS sequence"/>
</dbReference>
<evidence type="ECO:0000313" key="4">
    <source>
        <dbReference type="Proteomes" id="UP001291309"/>
    </source>
</evidence>
<dbReference type="CDD" id="cd16896">
    <property type="entry name" value="LT_Slt70-like"/>
    <property type="match status" value="1"/>
</dbReference>
<dbReference type="InterPro" id="IPR008258">
    <property type="entry name" value="Transglycosylase_SLT_dom_1"/>
</dbReference>
<dbReference type="SUPFAM" id="SSF53955">
    <property type="entry name" value="Lysozyme-like"/>
    <property type="match status" value="1"/>
</dbReference>
<keyword evidence="4" id="KW-1185">Reference proteome</keyword>
<feature type="domain" description="Transglycosylase SLT" evidence="2">
    <location>
        <begin position="93"/>
        <end position="200"/>
    </location>
</feature>
<accession>A0ABU5HCL5</accession>
<proteinExistence type="inferred from homology"/>
<comment type="caution">
    <text evidence="3">The sequence shown here is derived from an EMBL/GenBank/DDBJ whole genome shotgun (WGS) entry which is preliminary data.</text>
</comment>
<organism evidence="3 4">
    <name type="scientific">Hyalangium rubrum</name>
    <dbReference type="NCBI Taxonomy" id="3103134"/>
    <lineage>
        <taxon>Bacteria</taxon>
        <taxon>Pseudomonadati</taxon>
        <taxon>Myxococcota</taxon>
        <taxon>Myxococcia</taxon>
        <taxon>Myxococcales</taxon>
        <taxon>Cystobacterineae</taxon>
        <taxon>Archangiaceae</taxon>
        <taxon>Hyalangium</taxon>
    </lineage>
</organism>